<sequence>MSSSIGGPQLPRDAPSCSIIINFLSFKTKDIILCKAWQNKGISWQDKHINLDHNYPALILKNCREYSEIRKTLKENKV</sequence>
<dbReference type="Gene3D" id="3.30.70.1820">
    <property type="entry name" value="L1 transposable element, RRM domain"/>
    <property type="match status" value="1"/>
</dbReference>
<evidence type="ECO:0000313" key="1">
    <source>
        <dbReference type="EMBL" id="SBR39071.1"/>
    </source>
</evidence>
<proteinExistence type="predicted"/>
<accession>A0A1A8L3V8</accession>
<reference evidence="1" key="2">
    <citation type="submission" date="2016-06" db="EMBL/GenBank/DDBJ databases">
        <title>The genome of a short-lived fish provides insights into sex chromosome evolution and the genetic control of aging.</title>
        <authorList>
            <person name="Reichwald K."/>
            <person name="Felder M."/>
            <person name="Petzold A."/>
            <person name="Koch P."/>
            <person name="Groth M."/>
            <person name="Platzer M."/>
        </authorList>
    </citation>
    <scope>NUCLEOTIDE SEQUENCE</scope>
    <source>
        <tissue evidence="1">Brain</tissue>
    </source>
</reference>
<protein>
    <submittedName>
        <fullName evidence="1">Uncharacterized protein</fullName>
    </submittedName>
</protein>
<organism evidence="1">
    <name type="scientific">Nothobranchius pienaari</name>
    <dbReference type="NCBI Taxonomy" id="704102"/>
    <lineage>
        <taxon>Eukaryota</taxon>
        <taxon>Metazoa</taxon>
        <taxon>Chordata</taxon>
        <taxon>Craniata</taxon>
        <taxon>Vertebrata</taxon>
        <taxon>Euteleostomi</taxon>
        <taxon>Actinopterygii</taxon>
        <taxon>Neopterygii</taxon>
        <taxon>Teleostei</taxon>
        <taxon>Neoteleostei</taxon>
        <taxon>Acanthomorphata</taxon>
        <taxon>Ovalentaria</taxon>
        <taxon>Atherinomorphae</taxon>
        <taxon>Cyprinodontiformes</taxon>
        <taxon>Nothobranchiidae</taxon>
        <taxon>Nothobranchius</taxon>
    </lineage>
</organism>
<gene>
    <name evidence="1" type="primary">AL935274.1</name>
</gene>
<feature type="non-terminal residue" evidence="1">
    <location>
        <position position="78"/>
    </location>
</feature>
<dbReference type="AlphaFoldDB" id="A0A1A8L3V8"/>
<name>A0A1A8L3V8_9TELE</name>
<reference evidence="1" key="1">
    <citation type="submission" date="2016-05" db="EMBL/GenBank/DDBJ databases">
        <authorList>
            <person name="Lavstsen T."/>
            <person name="Jespersen J.S."/>
        </authorList>
    </citation>
    <scope>NUCLEOTIDE SEQUENCE</scope>
    <source>
        <tissue evidence="1">Brain</tissue>
    </source>
</reference>
<dbReference type="EMBL" id="HAEF01001689">
    <property type="protein sequence ID" value="SBR39071.1"/>
    <property type="molecule type" value="Transcribed_RNA"/>
</dbReference>